<evidence type="ECO:0000256" key="10">
    <source>
        <dbReference type="SAM" id="Phobius"/>
    </source>
</evidence>
<sequence length="683" mass="75827">MEKYRDMSGKMTTGGGFGISEEDDVKSMSNQSSSPMPFLGKTHRMSAFSQSPEVELDCLNCGDTKNKLERQQQCSIGMEDSRGVFLTWEDLRVKVSVQPSTVILEETTGYAEPGGVLAIMGPSGSGKSCLLDALAGRLTSNICHSGSILVNGRKQSLSYGTSAYVTQDDVLMTTLTVREAVYYSAQLLLPNSMSKSEKMGRSMAVIKEMGLQDSMDTMIGSQFSRGLSGGEKRRVSICLEMLMRPWLLFMDEPTSGLDSASAFHVMSRIANLSRQGGRTVVVSIHQPSSHVFDLFDNLCLLAGGKTVYFGPSRSAVLLFANNGFPCPPLKNPADHFLKTVNIDFDEEDDDDLNVAATNEAINTLVASYDSSEYKNHVAKRVSEINKVEGVRLEKGSQSGFWNHCTVLTRRSMVNMSRDIGYYWLRFGIYLAIAVCLGIIFYQLDNSFNSIADRGSVLMFIAGFLTFMTIGGFPSFVEDIKIFERERLNGHYGVAAYVISHTLSSFPFLALVSMIPAAISYYMVGLQRSIDHFIYFALVLYACMIIVESLMMVVASVVPNYLMGIITGAGVQGLMMLTGGFFRLPNDIPNPIWKYPFYHIAFDKYADQGFCKNEFIGLTFHNKEGQFPSVITGMEILTGYYEMEVGYSKWVDLGILFGMVFSYRFLFFVFIKIGEKIRTVKGNN</sequence>
<proteinExistence type="inferred from homology"/>
<evidence type="ECO:0000256" key="5">
    <source>
        <dbReference type="ARBA" id="ARBA00022741"/>
    </source>
</evidence>
<comment type="similarity">
    <text evidence="2">Belongs to the ABC transporter superfamily. ABCG family. Eye pigment precursor importer (TC 3.A.1.204) subfamily.</text>
</comment>
<dbReference type="OMA" id="ISQCTIL"/>
<evidence type="ECO:0000256" key="3">
    <source>
        <dbReference type="ARBA" id="ARBA00022448"/>
    </source>
</evidence>
<dbReference type="Pfam" id="PF00005">
    <property type="entry name" value="ABC_tran"/>
    <property type="match status" value="1"/>
</dbReference>
<keyword evidence="5" id="KW-0547">Nucleotide-binding</keyword>
<dbReference type="InterPro" id="IPR027417">
    <property type="entry name" value="P-loop_NTPase"/>
</dbReference>
<dbReference type="OrthoDB" id="66620at2759"/>
<keyword evidence="13" id="KW-1185">Reference proteome</keyword>
<dbReference type="AlphaFoldDB" id="A0A0K9NT96"/>
<gene>
    <name evidence="12" type="ORF">ZOSMA_6G02080</name>
</gene>
<evidence type="ECO:0000256" key="4">
    <source>
        <dbReference type="ARBA" id="ARBA00022692"/>
    </source>
</evidence>
<dbReference type="InterPro" id="IPR052215">
    <property type="entry name" value="Plant_ABCG"/>
</dbReference>
<reference evidence="13" key="1">
    <citation type="journal article" date="2016" name="Nature">
        <title>The genome of the seagrass Zostera marina reveals angiosperm adaptation to the sea.</title>
        <authorList>
            <person name="Olsen J.L."/>
            <person name="Rouze P."/>
            <person name="Verhelst B."/>
            <person name="Lin Y.-C."/>
            <person name="Bayer T."/>
            <person name="Collen J."/>
            <person name="Dattolo E."/>
            <person name="De Paoli E."/>
            <person name="Dittami S."/>
            <person name="Maumus F."/>
            <person name="Michel G."/>
            <person name="Kersting A."/>
            <person name="Lauritano C."/>
            <person name="Lohaus R."/>
            <person name="Toepel M."/>
            <person name="Tonon T."/>
            <person name="Vanneste K."/>
            <person name="Amirebrahimi M."/>
            <person name="Brakel J."/>
            <person name="Bostroem C."/>
            <person name="Chovatia M."/>
            <person name="Grimwood J."/>
            <person name="Jenkins J.W."/>
            <person name="Jueterbock A."/>
            <person name="Mraz A."/>
            <person name="Stam W.T."/>
            <person name="Tice H."/>
            <person name="Bornberg-Bauer E."/>
            <person name="Green P.J."/>
            <person name="Pearson G.A."/>
            <person name="Procaccini G."/>
            <person name="Duarte C.M."/>
            <person name="Schmutz J."/>
            <person name="Reusch T.B.H."/>
            <person name="Van de Peer Y."/>
        </authorList>
    </citation>
    <scope>NUCLEOTIDE SEQUENCE [LARGE SCALE GENOMIC DNA]</scope>
    <source>
        <strain evidence="13">cv. Finnish</strain>
    </source>
</reference>
<dbReference type="PANTHER" id="PTHR48042">
    <property type="entry name" value="ABC TRANSPORTER G FAMILY MEMBER 11"/>
    <property type="match status" value="1"/>
</dbReference>
<dbReference type="PANTHER" id="PTHR48042:SF19">
    <property type="entry name" value="OS09G0472100 PROTEIN"/>
    <property type="match status" value="1"/>
</dbReference>
<dbReference type="Proteomes" id="UP000036987">
    <property type="component" value="Unassembled WGS sequence"/>
</dbReference>
<keyword evidence="6" id="KW-0067">ATP-binding</keyword>
<evidence type="ECO:0000256" key="2">
    <source>
        <dbReference type="ARBA" id="ARBA00005814"/>
    </source>
</evidence>
<feature type="transmembrane region" description="Helical" evidence="10">
    <location>
        <begin position="532"/>
        <end position="553"/>
    </location>
</feature>
<dbReference type="PROSITE" id="PS00211">
    <property type="entry name" value="ABC_TRANSPORTER_1"/>
    <property type="match status" value="1"/>
</dbReference>
<keyword evidence="3" id="KW-0813">Transport</keyword>
<keyword evidence="8 10" id="KW-0472">Membrane</keyword>
<evidence type="ECO:0000313" key="13">
    <source>
        <dbReference type="Proteomes" id="UP000036987"/>
    </source>
</evidence>
<dbReference type="SUPFAM" id="SSF52540">
    <property type="entry name" value="P-loop containing nucleoside triphosphate hydrolases"/>
    <property type="match status" value="1"/>
</dbReference>
<evidence type="ECO:0000259" key="11">
    <source>
        <dbReference type="PROSITE" id="PS50893"/>
    </source>
</evidence>
<dbReference type="InterPro" id="IPR003439">
    <property type="entry name" value="ABC_transporter-like_ATP-bd"/>
</dbReference>
<dbReference type="InterPro" id="IPR043926">
    <property type="entry name" value="ABCG_dom"/>
</dbReference>
<organism evidence="12 13">
    <name type="scientific">Zostera marina</name>
    <name type="common">Eelgrass</name>
    <dbReference type="NCBI Taxonomy" id="29655"/>
    <lineage>
        <taxon>Eukaryota</taxon>
        <taxon>Viridiplantae</taxon>
        <taxon>Streptophyta</taxon>
        <taxon>Embryophyta</taxon>
        <taxon>Tracheophyta</taxon>
        <taxon>Spermatophyta</taxon>
        <taxon>Magnoliopsida</taxon>
        <taxon>Liliopsida</taxon>
        <taxon>Zosteraceae</taxon>
        <taxon>Zostera</taxon>
    </lineage>
</organism>
<dbReference type="EMBL" id="LFYR01001803">
    <property type="protein sequence ID" value="KMZ59272.1"/>
    <property type="molecule type" value="Genomic_DNA"/>
</dbReference>
<evidence type="ECO:0000256" key="8">
    <source>
        <dbReference type="ARBA" id="ARBA00023136"/>
    </source>
</evidence>
<dbReference type="GO" id="GO:0016887">
    <property type="term" value="F:ATP hydrolysis activity"/>
    <property type="evidence" value="ECO:0007669"/>
    <property type="project" value="InterPro"/>
</dbReference>
<dbReference type="GO" id="GO:0055085">
    <property type="term" value="P:transmembrane transport"/>
    <property type="evidence" value="ECO:0000318"/>
    <property type="project" value="GO_Central"/>
</dbReference>
<dbReference type="GO" id="GO:0022857">
    <property type="term" value="F:transmembrane transporter activity"/>
    <property type="evidence" value="ECO:0000318"/>
    <property type="project" value="GO_Central"/>
</dbReference>
<comment type="caution">
    <text evidence="12">The sequence shown here is derived from an EMBL/GenBank/DDBJ whole genome shotgun (WGS) entry which is preliminary data.</text>
</comment>
<evidence type="ECO:0000256" key="1">
    <source>
        <dbReference type="ARBA" id="ARBA00004141"/>
    </source>
</evidence>
<feature type="transmembrane region" description="Helical" evidence="10">
    <location>
        <begin position="497"/>
        <end position="520"/>
    </location>
</feature>
<feature type="domain" description="ABC transporter" evidence="11">
    <location>
        <begin position="86"/>
        <end position="328"/>
    </location>
</feature>
<name>A0A0K9NT96_ZOSMR</name>
<dbReference type="InterPro" id="IPR003593">
    <property type="entry name" value="AAA+_ATPase"/>
</dbReference>
<accession>A0A0K9NT96</accession>
<dbReference type="GO" id="GO:0140359">
    <property type="term" value="F:ABC-type transporter activity"/>
    <property type="evidence" value="ECO:0007669"/>
    <property type="project" value="InterPro"/>
</dbReference>
<dbReference type="Gene3D" id="3.40.50.300">
    <property type="entry name" value="P-loop containing nucleotide triphosphate hydrolases"/>
    <property type="match status" value="1"/>
</dbReference>
<evidence type="ECO:0000256" key="7">
    <source>
        <dbReference type="ARBA" id="ARBA00022989"/>
    </source>
</evidence>
<protein>
    <submittedName>
        <fullName evidence="12">ABC transporter G family member</fullName>
    </submittedName>
</protein>
<evidence type="ECO:0000256" key="6">
    <source>
        <dbReference type="ARBA" id="ARBA00022840"/>
    </source>
</evidence>
<dbReference type="SMART" id="SM00382">
    <property type="entry name" value="AAA"/>
    <property type="match status" value="1"/>
</dbReference>
<dbReference type="InterPro" id="IPR013525">
    <property type="entry name" value="ABC2_TM"/>
</dbReference>
<dbReference type="InterPro" id="IPR017871">
    <property type="entry name" value="ABC_transporter-like_CS"/>
</dbReference>
<dbReference type="CDD" id="cd03213">
    <property type="entry name" value="ABCG_EPDR"/>
    <property type="match status" value="1"/>
</dbReference>
<evidence type="ECO:0000256" key="9">
    <source>
        <dbReference type="SAM" id="MobiDB-lite"/>
    </source>
</evidence>
<evidence type="ECO:0000313" key="12">
    <source>
        <dbReference type="EMBL" id="KMZ59272.1"/>
    </source>
</evidence>
<dbReference type="Pfam" id="PF19055">
    <property type="entry name" value="ABC2_membrane_7"/>
    <property type="match status" value="1"/>
</dbReference>
<keyword evidence="4 10" id="KW-0812">Transmembrane</keyword>
<keyword evidence="7 10" id="KW-1133">Transmembrane helix</keyword>
<feature type="transmembrane region" description="Helical" evidence="10">
    <location>
        <begin position="455"/>
        <end position="476"/>
    </location>
</feature>
<feature type="transmembrane region" description="Helical" evidence="10">
    <location>
        <begin position="649"/>
        <end position="670"/>
    </location>
</feature>
<feature type="transmembrane region" description="Helical" evidence="10">
    <location>
        <begin position="419"/>
        <end position="443"/>
    </location>
</feature>
<dbReference type="Pfam" id="PF01061">
    <property type="entry name" value="ABC2_membrane"/>
    <property type="match status" value="1"/>
</dbReference>
<feature type="transmembrane region" description="Helical" evidence="10">
    <location>
        <begin position="560"/>
        <end position="581"/>
    </location>
</feature>
<dbReference type="GO" id="GO:0005524">
    <property type="term" value="F:ATP binding"/>
    <property type="evidence" value="ECO:0007669"/>
    <property type="project" value="UniProtKB-KW"/>
</dbReference>
<dbReference type="STRING" id="29655.A0A0K9NT96"/>
<dbReference type="GO" id="GO:0005886">
    <property type="term" value="C:plasma membrane"/>
    <property type="evidence" value="ECO:0000318"/>
    <property type="project" value="GO_Central"/>
</dbReference>
<dbReference type="PROSITE" id="PS50893">
    <property type="entry name" value="ABC_TRANSPORTER_2"/>
    <property type="match status" value="1"/>
</dbReference>
<comment type="subcellular location">
    <subcellularLocation>
        <location evidence="1">Membrane</location>
        <topology evidence="1">Multi-pass membrane protein</topology>
    </subcellularLocation>
</comment>
<feature type="region of interest" description="Disordered" evidence="9">
    <location>
        <begin position="1"/>
        <end position="36"/>
    </location>
</feature>